<dbReference type="AlphaFoldDB" id="A0A544Y2W6"/>
<dbReference type="SUPFAM" id="SSF53822">
    <property type="entry name" value="Periplasmic binding protein-like I"/>
    <property type="match status" value="1"/>
</dbReference>
<protein>
    <submittedName>
        <fullName evidence="5">LacI family transcriptional regulator</fullName>
    </submittedName>
</protein>
<dbReference type="SMART" id="SM00354">
    <property type="entry name" value="HTH_LACI"/>
    <property type="match status" value="1"/>
</dbReference>
<evidence type="ECO:0000256" key="1">
    <source>
        <dbReference type="ARBA" id="ARBA00023015"/>
    </source>
</evidence>
<dbReference type="InterPro" id="IPR010982">
    <property type="entry name" value="Lambda_DNA-bd_dom_sf"/>
</dbReference>
<organism evidence="5 6">
    <name type="scientific">Microbispora hainanensis</name>
    <dbReference type="NCBI Taxonomy" id="568844"/>
    <lineage>
        <taxon>Bacteria</taxon>
        <taxon>Bacillati</taxon>
        <taxon>Actinomycetota</taxon>
        <taxon>Actinomycetes</taxon>
        <taxon>Streptosporangiales</taxon>
        <taxon>Streptosporangiaceae</taxon>
        <taxon>Microbispora</taxon>
    </lineage>
</organism>
<evidence type="ECO:0000256" key="2">
    <source>
        <dbReference type="ARBA" id="ARBA00023125"/>
    </source>
</evidence>
<dbReference type="InterPro" id="IPR046335">
    <property type="entry name" value="LacI/GalR-like_sensor"/>
</dbReference>
<dbReference type="Proteomes" id="UP000316541">
    <property type="component" value="Unassembled WGS sequence"/>
</dbReference>
<dbReference type="EMBL" id="VIRM01000078">
    <property type="protein sequence ID" value="TQS11107.1"/>
    <property type="molecule type" value="Genomic_DNA"/>
</dbReference>
<keyword evidence="2" id="KW-0238">DNA-binding</keyword>
<dbReference type="GO" id="GO:0003700">
    <property type="term" value="F:DNA-binding transcription factor activity"/>
    <property type="evidence" value="ECO:0007669"/>
    <property type="project" value="TreeGrafter"/>
</dbReference>
<dbReference type="PANTHER" id="PTHR30146:SF153">
    <property type="entry name" value="LACTOSE OPERON REPRESSOR"/>
    <property type="match status" value="1"/>
</dbReference>
<dbReference type="RefSeq" id="WP_142625015.1">
    <property type="nucleotide sequence ID" value="NZ_VIRM01000078.1"/>
</dbReference>
<dbReference type="CDD" id="cd06296">
    <property type="entry name" value="PBP1_CatR-like"/>
    <property type="match status" value="1"/>
</dbReference>
<dbReference type="InterPro" id="IPR028082">
    <property type="entry name" value="Peripla_BP_I"/>
</dbReference>
<accession>A0A544Y2W6</accession>
<reference evidence="5 6" key="1">
    <citation type="submission" date="2019-07" db="EMBL/GenBank/DDBJ databases">
        <title>Microbispora hainanensis DSM 45428.</title>
        <authorList>
            <person name="Thawai C."/>
        </authorList>
    </citation>
    <scope>NUCLEOTIDE SEQUENCE [LARGE SCALE GENOMIC DNA]</scope>
    <source>
        <strain evidence="5 6">DSM 45428</strain>
    </source>
</reference>
<evidence type="ECO:0000259" key="4">
    <source>
        <dbReference type="PROSITE" id="PS50932"/>
    </source>
</evidence>
<evidence type="ECO:0000256" key="3">
    <source>
        <dbReference type="ARBA" id="ARBA00023163"/>
    </source>
</evidence>
<feature type="domain" description="HTH lacI-type" evidence="4">
    <location>
        <begin position="13"/>
        <end position="67"/>
    </location>
</feature>
<gene>
    <name evidence="5" type="ORF">FLX08_37520</name>
</gene>
<sequence length="353" mass="38015">MTSASPARDPRPATIASIAEELGVSVTTVSKVLNGRPDVAPDTRERVEAGLARHRYRRRSKRRTLKGQIDLVFHELNSMWSMEIIRGVDAVAAAARIEVVLSQLDGAHLPPEEWLDGVLDHRPLGVLFVMSRPSQSQQRKLRRAQVPFVVVDTDGEIAESVPVVGSNNWDGGLLATRHLLELGHRRVAVVSGPKDVMCSRARVAGFRVAHDEAGLIIDPDLVRYGNFYVDAGYEHAMDLLSRPDRPTAIFAGSDLQALGVLRAARRLGLDVPGDLSVVGYDNVPVAGWVEPALTTVGQPLCDMATVATQMLLDLARGVEPATSRIDLANELVVRESTAPPGGRAGVRPAAPGA</sequence>
<keyword evidence="3" id="KW-0804">Transcription</keyword>
<keyword evidence="1" id="KW-0805">Transcription regulation</keyword>
<dbReference type="GO" id="GO:0000976">
    <property type="term" value="F:transcription cis-regulatory region binding"/>
    <property type="evidence" value="ECO:0007669"/>
    <property type="project" value="TreeGrafter"/>
</dbReference>
<evidence type="ECO:0000313" key="5">
    <source>
        <dbReference type="EMBL" id="TQS11107.1"/>
    </source>
</evidence>
<evidence type="ECO:0000313" key="6">
    <source>
        <dbReference type="Proteomes" id="UP000316541"/>
    </source>
</evidence>
<name>A0A544Y2W6_9ACTN</name>
<dbReference type="InterPro" id="IPR000843">
    <property type="entry name" value="HTH_LacI"/>
</dbReference>
<proteinExistence type="predicted"/>
<dbReference type="Gene3D" id="3.40.50.2300">
    <property type="match status" value="2"/>
</dbReference>
<comment type="caution">
    <text evidence="5">The sequence shown here is derived from an EMBL/GenBank/DDBJ whole genome shotgun (WGS) entry which is preliminary data.</text>
</comment>
<dbReference type="Gene3D" id="1.10.260.40">
    <property type="entry name" value="lambda repressor-like DNA-binding domains"/>
    <property type="match status" value="1"/>
</dbReference>
<dbReference type="Pfam" id="PF13377">
    <property type="entry name" value="Peripla_BP_3"/>
    <property type="match status" value="1"/>
</dbReference>
<dbReference type="Pfam" id="PF00356">
    <property type="entry name" value="LacI"/>
    <property type="match status" value="1"/>
</dbReference>
<dbReference type="PANTHER" id="PTHR30146">
    <property type="entry name" value="LACI-RELATED TRANSCRIPTIONAL REPRESSOR"/>
    <property type="match status" value="1"/>
</dbReference>
<dbReference type="PROSITE" id="PS50932">
    <property type="entry name" value="HTH_LACI_2"/>
    <property type="match status" value="1"/>
</dbReference>
<dbReference type="CDD" id="cd01392">
    <property type="entry name" value="HTH_LacI"/>
    <property type="match status" value="1"/>
</dbReference>
<dbReference type="SUPFAM" id="SSF47413">
    <property type="entry name" value="lambda repressor-like DNA-binding domains"/>
    <property type="match status" value="1"/>
</dbReference>